<keyword evidence="10" id="KW-0472">Membrane</keyword>
<keyword evidence="7" id="KW-1133">Transmembrane helix</keyword>
<gene>
    <name evidence="13" type="ORF">PCOR1329_LOCUS25469</name>
</gene>
<keyword evidence="14" id="KW-1185">Reference proteome</keyword>
<feature type="non-terminal residue" evidence="13">
    <location>
        <position position="1"/>
    </location>
</feature>
<comment type="caution">
    <text evidence="13">The sequence shown here is derived from an EMBL/GenBank/DDBJ whole genome shotgun (WGS) entry which is preliminary data.</text>
</comment>
<comment type="subcellular location">
    <subcellularLocation>
        <location evidence="1">Membrane</location>
    </subcellularLocation>
</comment>
<accession>A0ABN9S1B3</accession>
<evidence type="ECO:0000313" key="13">
    <source>
        <dbReference type="EMBL" id="CAK0825306.1"/>
    </source>
</evidence>
<feature type="domain" description="SMP-LTD" evidence="12">
    <location>
        <begin position="75"/>
        <end position="254"/>
    </location>
</feature>
<dbReference type="Gene3D" id="2.60.40.150">
    <property type="entry name" value="C2 domain"/>
    <property type="match status" value="1"/>
</dbReference>
<evidence type="ECO:0000256" key="1">
    <source>
        <dbReference type="ARBA" id="ARBA00004370"/>
    </source>
</evidence>
<dbReference type="InterPro" id="IPR031468">
    <property type="entry name" value="SMP_LBD"/>
</dbReference>
<dbReference type="PROSITE" id="PS50004">
    <property type="entry name" value="C2"/>
    <property type="match status" value="1"/>
</dbReference>
<proteinExistence type="predicted"/>
<dbReference type="Pfam" id="PF00168">
    <property type="entry name" value="C2"/>
    <property type="match status" value="1"/>
</dbReference>
<organism evidence="13 14">
    <name type="scientific">Prorocentrum cordatum</name>
    <dbReference type="NCBI Taxonomy" id="2364126"/>
    <lineage>
        <taxon>Eukaryota</taxon>
        <taxon>Sar</taxon>
        <taxon>Alveolata</taxon>
        <taxon>Dinophyceae</taxon>
        <taxon>Prorocentrales</taxon>
        <taxon>Prorocentraceae</taxon>
        <taxon>Prorocentrum</taxon>
    </lineage>
</organism>
<evidence type="ECO:0000256" key="4">
    <source>
        <dbReference type="ARBA" id="ARBA00022723"/>
    </source>
</evidence>
<dbReference type="PANTHER" id="PTHR45761:SF1">
    <property type="entry name" value="EXTENDED SYNAPTOTAGMIN-LIKE PROTEIN 2, ISOFORM C"/>
    <property type="match status" value="1"/>
</dbReference>
<feature type="domain" description="C2" evidence="11">
    <location>
        <begin position="254"/>
        <end position="378"/>
    </location>
</feature>
<dbReference type="EMBL" id="CAUYUJ010008891">
    <property type="protein sequence ID" value="CAK0825306.1"/>
    <property type="molecule type" value="Genomic_DNA"/>
</dbReference>
<evidence type="ECO:0000259" key="11">
    <source>
        <dbReference type="PROSITE" id="PS50004"/>
    </source>
</evidence>
<evidence type="ECO:0000256" key="2">
    <source>
        <dbReference type="ARBA" id="ARBA00022448"/>
    </source>
</evidence>
<keyword evidence="9" id="KW-0446">Lipid-binding</keyword>
<keyword evidence="4" id="KW-0479">Metal-binding</keyword>
<evidence type="ECO:0000259" key="12">
    <source>
        <dbReference type="PROSITE" id="PS51847"/>
    </source>
</evidence>
<evidence type="ECO:0000256" key="10">
    <source>
        <dbReference type="ARBA" id="ARBA00023136"/>
    </source>
</evidence>
<keyword evidence="2" id="KW-0813">Transport</keyword>
<evidence type="ECO:0000256" key="6">
    <source>
        <dbReference type="ARBA" id="ARBA00022837"/>
    </source>
</evidence>
<keyword evidence="6" id="KW-0106">Calcium</keyword>
<sequence>RFGLNAQRIPGQSVSCLLYTPLRRMFSMKRLLCARILAGAIFLRQLLCAAAVRDSGYKELSDTLSTVPEEIGCTPSESTEWFNKLLGGLWPYVDDMVQNILADRVVPAIQEAIPHEGFFNIQKMLDFKFEQSYLGTRPPRLSNFVMCTANDGVKLTADMEFKSDIDFAVKTSLLSLGLHDLSISGKVVVHFGQFITEVPLVGGVTVHFVDPPQIDWDLTGAGDWPWVDGIVRSAVDSAIAGLAVMPNLIVVPLGREDQGVDLSALKSPPPLGLLQVAPVQAANLRMSDVSLGLGLLNKAPDPFVTLKVGDQKWKSSRNDNNANPTWKGEGALFTIWGRDQSLVAEVFDHDHLTGHDFLGLTTVAVKEALAHPGAAYPLSSRKGQGTGSSLELAYQWLCIMPGKPSLTRPSVLRLEVDKLVFPAGQNHPVQVVLTAASAVSPHGERKTTTAFYSDIQRSLKVTPVGAKLMELLRMDKVSKEDVMYATGLDEAAVDEAVSTMNANEGRASRGEIDIHSTLYMPFFPDAINVRPSGGASGEEGGVTLEVKTKKASLGSIRVELGAVPEVQTGAIEFGWVPQYTKTVLKINEGSAHEVILHVSMNMLATEAGGCGKP</sequence>
<evidence type="ECO:0000256" key="8">
    <source>
        <dbReference type="ARBA" id="ARBA00023055"/>
    </source>
</evidence>
<evidence type="ECO:0000256" key="5">
    <source>
        <dbReference type="ARBA" id="ARBA00022737"/>
    </source>
</evidence>
<dbReference type="SMART" id="SM00239">
    <property type="entry name" value="C2"/>
    <property type="match status" value="1"/>
</dbReference>
<dbReference type="SUPFAM" id="SSF49562">
    <property type="entry name" value="C2 domain (Calcium/lipid-binding domain, CaLB)"/>
    <property type="match status" value="1"/>
</dbReference>
<reference evidence="13" key="1">
    <citation type="submission" date="2023-10" db="EMBL/GenBank/DDBJ databases">
        <authorList>
            <person name="Chen Y."/>
            <person name="Shah S."/>
            <person name="Dougan E. K."/>
            <person name="Thang M."/>
            <person name="Chan C."/>
        </authorList>
    </citation>
    <scope>NUCLEOTIDE SEQUENCE [LARGE SCALE GENOMIC DNA]</scope>
</reference>
<evidence type="ECO:0000256" key="3">
    <source>
        <dbReference type="ARBA" id="ARBA00022692"/>
    </source>
</evidence>
<evidence type="ECO:0000256" key="7">
    <source>
        <dbReference type="ARBA" id="ARBA00022989"/>
    </source>
</evidence>
<dbReference type="Proteomes" id="UP001189429">
    <property type="component" value="Unassembled WGS sequence"/>
</dbReference>
<keyword evidence="3" id="KW-0812">Transmembrane</keyword>
<name>A0ABN9S1B3_9DINO</name>
<keyword evidence="8" id="KW-0445">Lipid transport</keyword>
<evidence type="ECO:0000256" key="9">
    <source>
        <dbReference type="ARBA" id="ARBA00023121"/>
    </source>
</evidence>
<keyword evidence="5" id="KW-0677">Repeat</keyword>
<dbReference type="InterPro" id="IPR039010">
    <property type="entry name" value="Synaptotagmin_SMP"/>
</dbReference>
<dbReference type="InterPro" id="IPR000008">
    <property type="entry name" value="C2_dom"/>
</dbReference>
<dbReference type="InterPro" id="IPR035892">
    <property type="entry name" value="C2_domain_sf"/>
</dbReference>
<protein>
    <recommendedName>
        <fullName evidence="15">C2 domain-containing protein</fullName>
    </recommendedName>
</protein>
<dbReference type="PROSITE" id="PS51847">
    <property type="entry name" value="SMP"/>
    <property type="match status" value="1"/>
</dbReference>
<dbReference type="Pfam" id="PF17047">
    <property type="entry name" value="SMP_LBD"/>
    <property type="match status" value="1"/>
</dbReference>
<dbReference type="PANTHER" id="PTHR45761">
    <property type="entry name" value="EXTENDED SYNAPTOTAGMIN-LIKE PROTEIN 2, ISOFORM C"/>
    <property type="match status" value="1"/>
</dbReference>
<dbReference type="CDD" id="cd21670">
    <property type="entry name" value="SMP_ESyt"/>
    <property type="match status" value="1"/>
</dbReference>
<evidence type="ECO:0008006" key="15">
    <source>
        <dbReference type="Google" id="ProtNLM"/>
    </source>
</evidence>
<evidence type="ECO:0000313" key="14">
    <source>
        <dbReference type="Proteomes" id="UP001189429"/>
    </source>
</evidence>
<dbReference type="InterPro" id="IPR051634">
    <property type="entry name" value="Extended_Synaptotagmin"/>
</dbReference>